<dbReference type="SUPFAM" id="SSF89562">
    <property type="entry name" value="RraA-like"/>
    <property type="match status" value="1"/>
</dbReference>
<comment type="cofactor">
    <cofactor evidence="1">
        <name>a divalent metal cation</name>
        <dbReference type="ChEBI" id="CHEBI:60240"/>
    </cofactor>
</comment>
<dbReference type="InterPro" id="IPR005493">
    <property type="entry name" value="RraA/RraA-like"/>
</dbReference>
<gene>
    <name evidence="5" type="ORF">QO011_005780</name>
</gene>
<keyword evidence="6" id="KW-1185">Reference proteome</keyword>
<evidence type="ECO:0000313" key="5">
    <source>
        <dbReference type="EMBL" id="MDQ0472750.1"/>
    </source>
</evidence>
<evidence type="ECO:0000256" key="4">
    <source>
        <dbReference type="ARBA" id="ARBA00030169"/>
    </source>
</evidence>
<dbReference type="Proteomes" id="UP001242480">
    <property type="component" value="Unassembled WGS sequence"/>
</dbReference>
<accession>A0ABU0JEP6</accession>
<reference evidence="5 6" key="1">
    <citation type="submission" date="2023-07" db="EMBL/GenBank/DDBJ databases">
        <title>Genomic Encyclopedia of Type Strains, Phase IV (KMG-IV): sequencing the most valuable type-strain genomes for metagenomic binning, comparative biology and taxonomic classification.</title>
        <authorList>
            <person name="Goeker M."/>
        </authorList>
    </citation>
    <scope>NUCLEOTIDE SEQUENCE [LARGE SCALE GENOMIC DNA]</scope>
    <source>
        <strain evidence="5 6">DSM 19619</strain>
    </source>
</reference>
<dbReference type="Pfam" id="PF03737">
    <property type="entry name" value="RraA-like"/>
    <property type="match status" value="1"/>
</dbReference>
<protein>
    <recommendedName>
        <fullName evidence="2">Putative 4-hydroxy-4-methyl-2-oxoglutarate aldolase</fullName>
    </recommendedName>
    <alternativeName>
        <fullName evidence="3">Regulator of ribonuclease activity homolog</fullName>
    </alternativeName>
    <alternativeName>
        <fullName evidence="4">RraA-like protein</fullName>
    </alternativeName>
</protein>
<dbReference type="Gene3D" id="3.50.30.40">
    <property type="entry name" value="Ribonuclease E inhibitor RraA/RraA-like"/>
    <property type="match status" value="1"/>
</dbReference>
<dbReference type="InterPro" id="IPR036704">
    <property type="entry name" value="RraA/RraA-like_sf"/>
</dbReference>
<evidence type="ECO:0000256" key="1">
    <source>
        <dbReference type="ARBA" id="ARBA00001968"/>
    </source>
</evidence>
<sequence length="231" mass="24212">MPITSYRIADVPAQIDAALLARFARVEAATIGHYLHDRFMRNDLRPLIEGARVAGTAVTVSIAGADSTLLYHAMDRVRPGDVLVIDRCGDERHAPWGGFMAAVAKIRGLAGVIVDGAVTDPAAIREAGVPTWARGVSPITTKLLNLGGGFNIPVACGGVAVNPGDAVLADDCGIVVLPPDQVAGITAVALADQEDEGGWLRRVAAGERLQDLVDVADMIAERRRLDEAAHG</sequence>
<dbReference type="PANTHER" id="PTHR33254">
    <property type="entry name" value="4-HYDROXY-4-METHYL-2-OXOGLUTARATE ALDOLASE 3-RELATED"/>
    <property type="match status" value="1"/>
</dbReference>
<comment type="caution">
    <text evidence="5">The sequence shown here is derived from an EMBL/GenBank/DDBJ whole genome shotgun (WGS) entry which is preliminary data.</text>
</comment>
<evidence type="ECO:0000313" key="6">
    <source>
        <dbReference type="Proteomes" id="UP001242480"/>
    </source>
</evidence>
<dbReference type="EMBL" id="JAUSVX010000013">
    <property type="protein sequence ID" value="MDQ0472750.1"/>
    <property type="molecule type" value="Genomic_DNA"/>
</dbReference>
<dbReference type="PANTHER" id="PTHR33254:SF4">
    <property type="entry name" value="4-HYDROXY-4-METHYL-2-OXOGLUTARATE ALDOLASE 3-RELATED"/>
    <property type="match status" value="1"/>
</dbReference>
<evidence type="ECO:0000256" key="3">
    <source>
        <dbReference type="ARBA" id="ARBA00029596"/>
    </source>
</evidence>
<name>A0ABU0JEP6_9HYPH</name>
<dbReference type="RefSeq" id="WP_307280007.1">
    <property type="nucleotide sequence ID" value="NZ_JAUSVX010000013.1"/>
</dbReference>
<proteinExistence type="predicted"/>
<evidence type="ECO:0000256" key="2">
    <source>
        <dbReference type="ARBA" id="ARBA00016549"/>
    </source>
</evidence>
<dbReference type="CDD" id="cd16841">
    <property type="entry name" value="RraA_family"/>
    <property type="match status" value="1"/>
</dbReference>
<organism evidence="5 6">
    <name type="scientific">Labrys wisconsinensis</name>
    <dbReference type="NCBI Taxonomy" id="425677"/>
    <lineage>
        <taxon>Bacteria</taxon>
        <taxon>Pseudomonadati</taxon>
        <taxon>Pseudomonadota</taxon>
        <taxon>Alphaproteobacteria</taxon>
        <taxon>Hyphomicrobiales</taxon>
        <taxon>Xanthobacteraceae</taxon>
        <taxon>Labrys</taxon>
    </lineage>
</organism>